<dbReference type="SUPFAM" id="SSF53474">
    <property type="entry name" value="alpha/beta-Hydrolases"/>
    <property type="match status" value="1"/>
</dbReference>
<dbReference type="Pfam" id="PF12146">
    <property type="entry name" value="Hydrolase_4"/>
    <property type="match status" value="1"/>
</dbReference>
<dbReference type="EMBL" id="CP032321">
    <property type="protein sequence ID" value="QCN96093.1"/>
    <property type="molecule type" value="Genomic_DNA"/>
</dbReference>
<gene>
    <name evidence="3" type="ORF">D3093_12960</name>
</gene>
<feature type="region of interest" description="Disordered" evidence="1">
    <location>
        <begin position="1"/>
        <end position="22"/>
    </location>
</feature>
<dbReference type="InterPro" id="IPR051044">
    <property type="entry name" value="MAG_DAG_Lipase"/>
</dbReference>
<evidence type="ECO:0000313" key="3">
    <source>
        <dbReference type="EMBL" id="QCN96093.1"/>
    </source>
</evidence>
<keyword evidence="3" id="KW-0378">Hydrolase</keyword>
<sequence>MGLAAAAMPWTDTEDTDTEDEERAMRRRLLLAAAFAATALTGACTADPPPPPPAATATPVLTDGAMIANDGAPIPLHTWPAESALRAVIVAVHGMNDYGLAFDRPARLWAQAGIATYAIDQRGFGKAMERGHWYGGERMADDVVALSRLARERHPGVPVYVLGESMGGAVVVLAAARAERGLLSGIVLSAPAVWGTGFRATVTLDAAMILGSLVPDMTVPPLRVATPSTDDPAVLRRMREDPLIIHRTRFQTLAGIVDLMHDARFEARKVDVPVLLMLGDLDVHVPRDGVAALARSLPPDTRIALYPKGRHLLMRTLDGDRVTQDVASWVSDTRRALPSGADARAQACPALMTRPHRGCPPPRAVAAPRPPKPAIDGKTGNRLPTPATAPQN</sequence>
<evidence type="ECO:0000259" key="2">
    <source>
        <dbReference type="Pfam" id="PF12146"/>
    </source>
</evidence>
<reference evidence="3 4" key="1">
    <citation type="submission" date="2018-09" db="EMBL/GenBank/DDBJ databases">
        <title>Whole genome based analysis of evolution and adaptive divergence in Indian and Brazilian strains of Azospirillum brasilense.</title>
        <authorList>
            <person name="Singh C."/>
            <person name="Tripathi A.K."/>
        </authorList>
    </citation>
    <scope>NUCLEOTIDE SEQUENCE [LARGE SCALE GENOMIC DNA]</scope>
    <source>
        <strain evidence="3 4">MTCC4035</strain>
    </source>
</reference>
<feature type="compositionally biased region" description="Acidic residues" evidence="1">
    <location>
        <begin position="12"/>
        <end position="22"/>
    </location>
</feature>
<organism evidence="3 4">
    <name type="scientific">Azospirillum argentinense</name>
    <dbReference type="NCBI Taxonomy" id="2970906"/>
    <lineage>
        <taxon>Bacteria</taxon>
        <taxon>Pseudomonadati</taxon>
        <taxon>Pseudomonadota</taxon>
        <taxon>Alphaproteobacteria</taxon>
        <taxon>Rhodospirillales</taxon>
        <taxon>Azospirillaceae</taxon>
        <taxon>Azospirillum</taxon>
    </lineage>
</organism>
<feature type="domain" description="Serine aminopeptidase S33" evidence="2">
    <location>
        <begin position="85"/>
        <end position="315"/>
    </location>
</feature>
<evidence type="ECO:0000256" key="1">
    <source>
        <dbReference type="SAM" id="MobiDB-lite"/>
    </source>
</evidence>
<evidence type="ECO:0000313" key="4">
    <source>
        <dbReference type="Proteomes" id="UP000298595"/>
    </source>
</evidence>
<feature type="compositionally biased region" description="Pro residues" evidence="1">
    <location>
        <begin position="358"/>
        <end position="373"/>
    </location>
</feature>
<dbReference type="AlphaFoldDB" id="A0A4D8PBB9"/>
<dbReference type="GO" id="GO:0016787">
    <property type="term" value="F:hydrolase activity"/>
    <property type="evidence" value="ECO:0007669"/>
    <property type="project" value="UniProtKB-KW"/>
</dbReference>
<proteinExistence type="predicted"/>
<dbReference type="PANTHER" id="PTHR11614">
    <property type="entry name" value="PHOSPHOLIPASE-RELATED"/>
    <property type="match status" value="1"/>
</dbReference>
<dbReference type="Proteomes" id="UP000298595">
    <property type="component" value="Chromosome"/>
</dbReference>
<dbReference type="KEGG" id="aare:D3093_12960"/>
<feature type="region of interest" description="Disordered" evidence="1">
    <location>
        <begin position="354"/>
        <end position="392"/>
    </location>
</feature>
<dbReference type="InterPro" id="IPR029058">
    <property type="entry name" value="AB_hydrolase_fold"/>
</dbReference>
<dbReference type="InterPro" id="IPR022742">
    <property type="entry name" value="Hydrolase_4"/>
</dbReference>
<protein>
    <submittedName>
        <fullName evidence="3">Alpha/beta fold hydrolase</fullName>
    </submittedName>
</protein>
<accession>A0A4D8PBB9</accession>
<dbReference type="Gene3D" id="3.40.50.1820">
    <property type="entry name" value="alpha/beta hydrolase"/>
    <property type="match status" value="1"/>
</dbReference>
<name>A0A4D8PBB9_9PROT</name>